<dbReference type="InterPro" id="IPR050490">
    <property type="entry name" value="Bact_solute-bd_prot1"/>
</dbReference>
<dbReference type="InterPro" id="IPR006061">
    <property type="entry name" value="SBP_1_CS"/>
</dbReference>
<protein>
    <recommendedName>
        <fullName evidence="6">ABC transporter substrate-binding protein</fullName>
    </recommendedName>
</protein>
<evidence type="ECO:0000256" key="2">
    <source>
        <dbReference type="ARBA" id="ARBA00022448"/>
    </source>
</evidence>
<name>A0A1G1YHQ9_9BACT</name>
<dbReference type="AlphaFoldDB" id="A0A1G1YHQ9"/>
<dbReference type="Pfam" id="PF01547">
    <property type="entry name" value="SBP_bac_1"/>
    <property type="match status" value="1"/>
</dbReference>
<sequence length="458" mass="51260">MRRSTVLKINSLLLIGLFMVTTGFQCKLASPKEQALLKPVELAWWGTFDNPEDLNDLIGDYSAIHPNIRITYRKLREEEFEQALLDALAEDRGPDIVSVTNVDLDKWLSKLAPLPDSTELAYQYTKTSLGLKEETVVEVRKNASLTPAQLHEQFLDVVYGDVVRGGEIYGLPLTVDTLVMFYNRDLFNNAGLPLPPTTWSELQGDVTRLTFQNREGELVQSGAALGTMSNVEAGTDILALLMLQNGARMTVGGQVLFHQLPAGADRTYNPGPEAIRFYTDFANPTKEVYTWNDSFPNSVDAFIQAKVAIIFGYNQHRQYLEARRQGKLNYEVVAVPQIEGRPAVNIARYPVHAVMRKTAHVNEAWDFLQFAAKRDEVKKYLDRTKRLTAVRSLVGDQTGDDELRVFAEQLLTSVSWYHGKNAAAMESAFSDLITSVLKDNIPPADAAELAAQKIQQTF</sequence>
<dbReference type="Gene3D" id="3.40.190.10">
    <property type="entry name" value="Periplasmic binding protein-like II"/>
    <property type="match status" value="1"/>
</dbReference>
<comment type="caution">
    <text evidence="4">The sequence shown here is derived from an EMBL/GenBank/DDBJ whole genome shotgun (WGS) entry which is preliminary data.</text>
</comment>
<dbReference type="STRING" id="1797542.A3J59_04815"/>
<evidence type="ECO:0000313" key="4">
    <source>
        <dbReference type="EMBL" id="OGY51849.1"/>
    </source>
</evidence>
<evidence type="ECO:0000256" key="1">
    <source>
        <dbReference type="ARBA" id="ARBA00008520"/>
    </source>
</evidence>
<dbReference type="PANTHER" id="PTHR43649">
    <property type="entry name" value="ARABINOSE-BINDING PROTEIN-RELATED"/>
    <property type="match status" value="1"/>
</dbReference>
<keyword evidence="3" id="KW-0732">Signal</keyword>
<organism evidence="4 5">
    <name type="scientific">Candidatus Buchananbacteria bacterium RIFCSPHIGHO2_02_FULL_56_16</name>
    <dbReference type="NCBI Taxonomy" id="1797542"/>
    <lineage>
        <taxon>Bacteria</taxon>
        <taxon>Candidatus Buchananiibacteriota</taxon>
    </lineage>
</organism>
<evidence type="ECO:0008006" key="6">
    <source>
        <dbReference type="Google" id="ProtNLM"/>
    </source>
</evidence>
<dbReference type="GO" id="GO:0055085">
    <property type="term" value="P:transmembrane transport"/>
    <property type="evidence" value="ECO:0007669"/>
    <property type="project" value="InterPro"/>
</dbReference>
<dbReference type="EMBL" id="MHIL01000013">
    <property type="protein sequence ID" value="OGY51849.1"/>
    <property type="molecule type" value="Genomic_DNA"/>
</dbReference>
<reference evidence="4 5" key="1">
    <citation type="journal article" date="2016" name="Nat. Commun.">
        <title>Thousands of microbial genomes shed light on interconnected biogeochemical processes in an aquifer system.</title>
        <authorList>
            <person name="Anantharaman K."/>
            <person name="Brown C.T."/>
            <person name="Hug L.A."/>
            <person name="Sharon I."/>
            <person name="Castelle C.J."/>
            <person name="Probst A.J."/>
            <person name="Thomas B.C."/>
            <person name="Singh A."/>
            <person name="Wilkins M.J."/>
            <person name="Karaoz U."/>
            <person name="Brodie E.L."/>
            <person name="Williams K.H."/>
            <person name="Hubbard S.S."/>
            <person name="Banfield J.F."/>
        </authorList>
    </citation>
    <scope>NUCLEOTIDE SEQUENCE [LARGE SCALE GENOMIC DNA]</scope>
</reference>
<keyword evidence="2" id="KW-0813">Transport</keyword>
<comment type="similarity">
    <text evidence="1">Belongs to the bacterial solute-binding protein 1 family.</text>
</comment>
<proteinExistence type="inferred from homology"/>
<dbReference type="InterPro" id="IPR006059">
    <property type="entry name" value="SBP"/>
</dbReference>
<dbReference type="Proteomes" id="UP000177310">
    <property type="component" value="Unassembled WGS sequence"/>
</dbReference>
<accession>A0A1G1YHQ9</accession>
<dbReference type="PANTHER" id="PTHR43649:SF12">
    <property type="entry name" value="DIACETYLCHITOBIOSE BINDING PROTEIN DASA"/>
    <property type="match status" value="1"/>
</dbReference>
<dbReference type="PROSITE" id="PS01037">
    <property type="entry name" value="SBP_BACTERIAL_1"/>
    <property type="match status" value="1"/>
</dbReference>
<dbReference type="SUPFAM" id="SSF53850">
    <property type="entry name" value="Periplasmic binding protein-like II"/>
    <property type="match status" value="1"/>
</dbReference>
<gene>
    <name evidence="4" type="ORF">A3J59_04815</name>
</gene>
<evidence type="ECO:0000313" key="5">
    <source>
        <dbReference type="Proteomes" id="UP000177310"/>
    </source>
</evidence>
<evidence type="ECO:0000256" key="3">
    <source>
        <dbReference type="ARBA" id="ARBA00022729"/>
    </source>
</evidence>